<evidence type="ECO:0000256" key="5">
    <source>
        <dbReference type="HAMAP-Rule" id="MF_01114"/>
    </source>
</evidence>
<dbReference type="Pfam" id="PF21981">
    <property type="entry name" value="RecX_HTH3"/>
    <property type="match status" value="1"/>
</dbReference>
<gene>
    <name evidence="5" type="primary">recX</name>
    <name evidence="9" type="ORF">ABR63_06815</name>
</gene>
<dbReference type="InterPro" id="IPR003783">
    <property type="entry name" value="Regulatory_RecX"/>
</dbReference>
<reference evidence="10" key="1">
    <citation type="submission" date="2015-10" db="EMBL/GenBank/DDBJ databases">
        <title>Metagenome-Assembled Genomes uncover a global brackish microbiome.</title>
        <authorList>
            <person name="Hugerth L.W."/>
            <person name="Larsson J."/>
            <person name="Alneberg J."/>
            <person name="Lindh M.V."/>
            <person name="Legrand C."/>
            <person name="Pinhassi J."/>
            <person name="Andersson A."/>
        </authorList>
    </citation>
    <scope>NUCLEOTIDE SEQUENCE [LARGE SCALE GENOMIC DNA]</scope>
</reference>
<dbReference type="EMBL" id="LIAV01000371">
    <property type="protein sequence ID" value="KRO37982.1"/>
    <property type="molecule type" value="Genomic_DNA"/>
</dbReference>
<feature type="domain" description="RecX third three-helical" evidence="7">
    <location>
        <begin position="103"/>
        <end position="146"/>
    </location>
</feature>
<evidence type="ECO:0000256" key="3">
    <source>
        <dbReference type="ARBA" id="ARBA00018111"/>
    </source>
</evidence>
<dbReference type="PANTHER" id="PTHR33602">
    <property type="entry name" value="REGULATORY PROTEIN RECX FAMILY PROTEIN"/>
    <property type="match status" value="1"/>
</dbReference>
<dbReference type="Proteomes" id="UP000050874">
    <property type="component" value="Unassembled WGS sequence"/>
</dbReference>
<comment type="subcellular location">
    <subcellularLocation>
        <location evidence="1 5">Cytoplasm</location>
    </subcellularLocation>
</comment>
<evidence type="ECO:0000256" key="1">
    <source>
        <dbReference type="ARBA" id="ARBA00004496"/>
    </source>
</evidence>
<protein>
    <recommendedName>
        <fullName evidence="3 5">Regulatory protein RecX</fullName>
    </recommendedName>
</protein>
<comment type="function">
    <text evidence="5">Modulates RecA activity.</text>
</comment>
<feature type="domain" description="RecX second three-helical" evidence="6">
    <location>
        <begin position="56"/>
        <end position="96"/>
    </location>
</feature>
<proteinExistence type="inferred from homology"/>
<dbReference type="GO" id="GO:0005737">
    <property type="term" value="C:cytoplasm"/>
    <property type="evidence" value="ECO:0007669"/>
    <property type="project" value="UniProtKB-SubCell"/>
</dbReference>
<dbReference type="Pfam" id="PF21982">
    <property type="entry name" value="RecX_HTH1"/>
    <property type="match status" value="1"/>
</dbReference>
<evidence type="ECO:0000256" key="2">
    <source>
        <dbReference type="ARBA" id="ARBA00009695"/>
    </source>
</evidence>
<dbReference type="Pfam" id="PF02631">
    <property type="entry name" value="RecX_HTH2"/>
    <property type="match status" value="1"/>
</dbReference>
<keyword evidence="4 5" id="KW-0963">Cytoplasm</keyword>
<dbReference type="GO" id="GO:0006282">
    <property type="term" value="P:regulation of DNA repair"/>
    <property type="evidence" value="ECO:0007669"/>
    <property type="project" value="UniProtKB-UniRule"/>
</dbReference>
<evidence type="ECO:0000313" key="9">
    <source>
        <dbReference type="EMBL" id="KRO37982.1"/>
    </source>
</evidence>
<dbReference type="HAMAP" id="MF_01114">
    <property type="entry name" value="RecX"/>
    <property type="match status" value="1"/>
</dbReference>
<evidence type="ECO:0000259" key="6">
    <source>
        <dbReference type="Pfam" id="PF02631"/>
    </source>
</evidence>
<dbReference type="InterPro" id="IPR053926">
    <property type="entry name" value="RecX_HTH_1st"/>
</dbReference>
<comment type="similarity">
    <text evidence="2 5">Belongs to the RecX family.</text>
</comment>
<evidence type="ECO:0000256" key="4">
    <source>
        <dbReference type="ARBA" id="ARBA00022490"/>
    </source>
</evidence>
<dbReference type="PANTHER" id="PTHR33602:SF1">
    <property type="entry name" value="REGULATORY PROTEIN RECX FAMILY PROTEIN"/>
    <property type="match status" value="1"/>
</dbReference>
<evidence type="ECO:0000259" key="8">
    <source>
        <dbReference type="Pfam" id="PF21982"/>
    </source>
</evidence>
<evidence type="ECO:0000313" key="10">
    <source>
        <dbReference type="Proteomes" id="UP000050874"/>
    </source>
</evidence>
<dbReference type="InterPro" id="IPR036388">
    <property type="entry name" value="WH-like_DNA-bd_sf"/>
</dbReference>
<comment type="caution">
    <text evidence="9">The sequence shown here is derived from an EMBL/GenBank/DDBJ whole genome shotgun (WGS) entry which is preliminary data.</text>
</comment>
<sequence>MSSEAFTVIYNKGLDLVSRREHSRHELMEKLTKRYPETSPMIEEALDKLEINKILDDERFAEMYINSRARKGFGPKKIEMELNAKRVESTFISNALEAYETWLENARKELKKKFKDQKPTDYQSKMKQKKFLFMRGFSASIIDKVL</sequence>
<dbReference type="Gene3D" id="1.10.10.10">
    <property type="entry name" value="Winged helix-like DNA-binding domain superfamily/Winged helix DNA-binding domain"/>
    <property type="match status" value="3"/>
</dbReference>
<evidence type="ECO:0000259" key="7">
    <source>
        <dbReference type="Pfam" id="PF21981"/>
    </source>
</evidence>
<feature type="domain" description="RecX first three-helical" evidence="8">
    <location>
        <begin position="10"/>
        <end position="49"/>
    </location>
</feature>
<organism evidence="9 10">
    <name type="scientific">SAR86 cluster bacterium BACL1 MAG-120920-bin57</name>
    <dbReference type="NCBI Taxonomy" id="1655571"/>
    <lineage>
        <taxon>Bacteria</taxon>
        <taxon>Pseudomonadati</taxon>
        <taxon>Pseudomonadota</taxon>
        <taxon>Gammaproteobacteria</taxon>
        <taxon>SAR86 cluster</taxon>
    </lineage>
</organism>
<name>A0A0R2PJ67_9GAMM</name>
<dbReference type="InterPro" id="IPR053925">
    <property type="entry name" value="RecX_HTH_3rd"/>
</dbReference>
<dbReference type="AlphaFoldDB" id="A0A0R2PJ67"/>
<accession>A0A0R2PJ67</accession>
<dbReference type="InterPro" id="IPR053924">
    <property type="entry name" value="RecX_HTH_2nd"/>
</dbReference>